<dbReference type="GO" id="GO:1901135">
    <property type="term" value="P:carbohydrate derivative metabolic process"/>
    <property type="evidence" value="ECO:0007669"/>
    <property type="project" value="InterPro"/>
</dbReference>
<dbReference type="GO" id="GO:0097367">
    <property type="term" value="F:carbohydrate derivative binding"/>
    <property type="evidence" value="ECO:0007669"/>
    <property type="project" value="InterPro"/>
</dbReference>
<dbReference type="InterPro" id="IPR046348">
    <property type="entry name" value="SIS_dom_sf"/>
</dbReference>
<reference evidence="2" key="1">
    <citation type="submission" date="2020-07" db="EMBL/GenBank/DDBJ databases">
        <title>Koleobacter methoxysyntrophicus gen. nov., sp. nov., a novel anaerobic bacterium isolated from deep subsurface oil field and proposal of Koleobacterales ord. nov. in the phylum Firmicutes.</title>
        <authorList>
            <person name="Sakamoto S."/>
            <person name="Tamaki H."/>
        </authorList>
    </citation>
    <scope>NUCLEOTIDE SEQUENCE</scope>
    <source>
        <strain evidence="2">NRmbB1</strain>
    </source>
</reference>
<keyword evidence="3" id="KW-1185">Reference proteome</keyword>
<dbReference type="GO" id="GO:0016853">
    <property type="term" value="F:isomerase activity"/>
    <property type="evidence" value="ECO:0007669"/>
    <property type="project" value="UniProtKB-KW"/>
</dbReference>
<feature type="domain" description="SIS" evidence="1">
    <location>
        <begin position="34"/>
        <end position="184"/>
    </location>
</feature>
<proteinExistence type="predicted"/>
<organism evidence="2 3">
    <name type="scientific">Koleobacter methoxysyntrophicus</name>
    <dbReference type="NCBI Taxonomy" id="2751313"/>
    <lineage>
        <taxon>Bacteria</taxon>
        <taxon>Bacillati</taxon>
        <taxon>Bacillota</taxon>
        <taxon>Clostridia</taxon>
        <taxon>Koleobacterales</taxon>
        <taxon>Koleobacteraceae</taxon>
        <taxon>Koleobacter</taxon>
    </lineage>
</organism>
<dbReference type="RefSeq" id="WP_206708309.1">
    <property type="nucleotide sequence ID" value="NZ_CP059066.1"/>
</dbReference>
<dbReference type="InterPro" id="IPR001347">
    <property type="entry name" value="SIS_dom"/>
</dbReference>
<dbReference type="PANTHER" id="PTHR30390">
    <property type="entry name" value="SEDOHEPTULOSE 7-PHOSPHATE ISOMERASE / DNAA INITIATOR-ASSOCIATING FACTOR FOR REPLICATION INITIATION"/>
    <property type="match status" value="1"/>
</dbReference>
<sequence>MKMFIYRFFQEDIEVKEKSRELLADKIIELADILDKSFQRGNRVFAFGNGGCAGIAQQMAAAFIGRFKSGKKPKPVLCLSSQAPMITTIVNDYGFDQVFKRQLEGLMQEGDVVIGFSTSGNSKNVIEGLKYARKKGAFTVALTGESGGRLKDEADFIIKVPSSQPTHIESTFACISAILCNLID</sequence>
<gene>
    <name evidence="2" type="primary">gmhA</name>
    <name evidence="2" type="ORF">H0A61_00394</name>
</gene>
<dbReference type="Gene3D" id="3.40.50.10490">
    <property type="entry name" value="Glucose-6-phosphate isomerase like protein, domain 1"/>
    <property type="match status" value="1"/>
</dbReference>
<dbReference type="Proteomes" id="UP000662904">
    <property type="component" value="Chromosome"/>
</dbReference>
<dbReference type="Pfam" id="PF13580">
    <property type="entry name" value="SIS_2"/>
    <property type="match status" value="1"/>
</dbReference>
<dbReference type="EMBL" id="CP059066">
    <property type="protein sequence ID" value="QSQ08074.1"/>
    <property type="molecule type" value="Genomic_DNA"/>
</dbReference>
<dbReference type="InterPro" id="IPR050099">
    <property type="entry name" value="SIS_GmhA/DiaA_subfam"/>
</dbReference>
<dbReference type="PROSITE" id="PS51464">
    <property type="entry name" value="SIS"/>
    <property type="match status" value="1"/>
</dbReference>
<evidence type="ECO:0000313" key="2">
    <source>
        <dbReference type="EMBL" id="QSQ08074.1"/>
    </source>
</evidence>
<evidence type="ECO:0000259" key="1">
    <source>
        <dbReference type="PROSITE" id="PS51464"/>
    </source>
</evidence>
<dbReference type="InterPro" id="IPR035461">
    <property type="entry name" value="GmhA/DiaA"/>
</dbReference>
<accession>A0A8A0RK42</accession>
<name>A0A8A0RK42_9FIRM</name>
<dbReference type="AlphaFoldDB" id="A0A8A0RK42"/>
<protein>
    <submittedName>
        <fullName evidence="2">Phosphoheptose isomerase</fullName>
        <ecNumber evidence="2">5.3.1.28</ecNumber>
    </submittedName>
</protein>
<dbReference type="EC" id="5.3.1.28" evidence="2"/>
<dbReference type="KEGG" id="kme:H0A61_00394"/>
<keyword evidence="2" id="KW-0413">Isomerase</keyword>
<dbReference type="CDD" id="cd05006">
    <property type="entry name" value="SIS_GmhA"/>
    <property type="match status" value="1"/>
</dbReference>
<evidence type="ECO:0000313" key="3">
    <source>
        <dbReference type="Proteomes" id="UP000662904"/>
    </source>
</evidence>
<dbReference type="SUPFAM" id="SSF53697">
    <property type="entry name" value="SIS domain"/>
    <property type="match status" value="1"/>
</dbReference>